<evidence type="ECO:0000313" key="2">
    <source>
        <dbReference type="Proteomes" id="UP001320898"/>
    </source>
</evidence>
<dbReference type="Proteomes" id="UP001320898">
    <property type="component" value="Unassembled WGS sequence"/>
</dbReference>
<proteinExistence type="predicted"/>
<dbReference type="PIRSF" id="PIRSF033924">
    <property type="entry name" value="UCP033924"/>
    <property type="match status" value="1"/>
</dbReference>
<dbReference type="Pfam" id="PF06577">
    <property type="entry name" value="EipA"/>
    <property type="match status" value="1"/>
</dbReference>
<organism evidence="1 2">
    <name type="scientific">Microbaculum marinisediminis</name>
    <dbReference type="NCBI Taxonomy" id="2931392"/>
    <lineage>
        <taxon>Bacteria</taxon>
        <taxon>Pseudomonadati</taxon>
        <taxon>Pseudomonadota</taxon>
        <taxon>Alphaproteobacteria</taxon>
        <taxon>Hyphomicrobiales</taxon>
        <taxon>Tepidamorphaceae</taxon>
        <taxon>Microbaculum</taxon>
    </lineage>
</organism>
<dbReference type="InterPro" id="IPR006311">
    <property type="entry name" value="TAT_signal"/>
</dbReference>
<dbReference type="EMBL" id="JALIDZ010000003">
    <property type="protein sequence ID" value="MCT8971777.1"/>
    <property type="molecule type" value="Genomic_DNA"/>
</dbReference>
<gene>
    <name evidence="1" type="ORF">MUB46_07915</name>
</gene>
<accession>A0AAW5QV60</accession>
<protein>
    <submittedName>
        <fullName evidence="1">DUF1134 domain-containing protein</fullName>
    </submittedName>
</protein>
<dbReference type="RefSeq" id="WP_261615348.1">
    <property type="nucleotide sequence ID" value="NZ_JALIDZ010000003.1"/>
</dbReference>
<evidence type="ECO:0000313" key="1">
    <source>
        <dbReference type="EMBL" id="MCT8971777.1"/>
    </source>
</evidence>
<dbReference type="InterPro" id="IPR008325">
    <property type="entry name" value="EipA-like"/>
</dbReference>
<sequence length="193" mass="20596">MTETRRSVLLGLAALAGGTALPTRLLAQSGTEPGTYSMDEIVDAGHSFFGQLSEGLAQSIEYLFSNQGRPNGYILGEEGSGAFVAGLRYGEGVLNTKNAGQHKVFWQGPTIGWDFGGDGARTMMLVYNLPDTESIYRYFAGVNGSAYLVAGFGVSVYSNHDIVIAPIRAGLGARLGVNVGYLKMTRQATWNPF</sequence>
<comment type="caution">
    <text evidence="1">The sequence shown here is derived from an EMBL/GenBank/DDBJ whole genome shotgun (WGS) entry which is preliminary data.</text>
</comment>
<name>A0AAW5QV60_9HYPH</name>
<reference evidence="1 2" key="1">
    <citation type="submission" date="2022-04" db="EMBL/GenBank/DDBJ databases">
        <authorList>
            <person name="Ye Y.-Q."/>
            <person name="Du Z.-J."/>
        </authorList>
    </citation>
    <scope>NUCLEOTIDE SEQUENCE [LARGE SCALE GENOMIC DNA]</scope>
    <source>
        <strain evidence="1 2">A6E488</strain>
    </source>
</reference>
<dbReference type="AlphaFoldDB" id="A0AAW5QV60"/>
<dbReference type="PROSITE" id="PS51318">
    <property type="entry name" value="TAT"/>
    <property type="match status" value="1"/>
</dbReference>
<keyword evidence="2" id="KW-1185">Reference proteome</keyword>